<dbReference type="RefSeq" id="WP_075711751.1">
    <property type="nucleotide sequence ID" value="NZ_MJIE01000001.1"/>
</dbReference>
<dbReference type="OrthoDB" id="3034217at2"/>
<dbReference type="PANTHER" id="PTHR39569:SF1">
    <property type="entry name" value="INORGANIC TRIPHOSPHATASE"/>
    <property type="match status" value="1"/>
</dbReference>
<dbReference type="AlphaFoldDB" id="A0A1Q9JF44"/>
<dbReference type="InterPro" id="IPR033469">
    <property type="entry name" value="CYTH-like_dom_sf"/>
</dbReference>
<evidence type="ECO:0000313" key="2">
    <source>
        <dbReference type="EMBL" id="OLR54731.1"/>
    </source>
</evidence>
<dbReference type="Pfam" id="PF01928">
    <property type="entry name" value="CYTH"/>
    <property type="match status" value="1"/>
</dbReference>
<dbReference type="Gene3D" id="2.40.320.10">
    <property type="entry name" value="Hypothetical Protein Pfu-838710-001"/>
    <property type="match status" value="1"/>
</dbReference>
<dbReference type="SUPFAM" id="SSF55154">
    <property type="entry name" value="CYTH-like phosphatases"/>
    <property type="match status" value="1"/>
</dbReference>
<dbReference type="GO" id="GO:0050355">
    <property type="term" value="F:inorganic triphosphate phosphatase activity"/>
    <property type="evidence" value="ECO:0007669"/>
    <property type="project" value="InterPro"/>
</dbReference>
<dbReference type="GO" id="GO:0046872">
    <property type="term" value="F:metal ion binding"/>
    <property type="evidence" value="ECO:0007669"/>
    <property type="project" value="TreeGrafter"/>
</dbReference>
<accession>A0A1Q9JF44</accession>
<dbReference type="Proteomes" id="UP000187404">
    <property type="component" value="Unassembled WGS sequence"/>
</dbReference>
<evidence type="ECO:0000313" key="3">
    <source>
        <dbReference type="Proteomes" id="UP000187404"/>
    </source>
</evidence>
<protein>
    <recommendedName>
        <fullName evidence="1">CYTH domain-containing protein</fullName>
    </recommendedName>
</protein>
<reference evidence="2 3" key="1">
    <citation type="journal article" date="2016" name="Appl. Environ. Microbiol.">
        <title>Function and Phylogeny of Bacterial Butyryl Coenzyme A:Acetate Transferases and Their Diversity in the Proximal Colon of Swine.</title>
        <authorList>
            <person name="Trachsel J."/>
            <person name="Bayles D.O."/>
            <person name="Looft T."/>
            <person name="Levine U.Y."/>
            <person name="Allen H.K."/>
        </authorList>
    </citation>
    <scope>NUCLEOTIDE SEQUENCE [LARGE SCALE GENOMIC DNA]</scope>
    <source>
        <strain evidence="2 3">68-3-10</strain>
    </source>
</reference>
<dbReference type="InterPro" id="IPR039013">
    <property type="entry name" value="YgiF"/>
</dbReference>
<proteinExistence type="predicted"/>
<gene>
    <name evidence="2" type="ORF">BHK98_00650</name>
</gene>
<dbReference type="PROSITE" id="PS51707">
    <property type="entry name" value="CYTH"/>
    <property type="match status" value="1"/>
</dbReference>
<dbReference type="PANTHER" id="PTHR39569">
    <property type="entry name" value="INORGANIC TRIPHOSPHATASE"/>
    <property type="match status" value="1"/>
</dbReference>
<name>A0A1Q9JF44_9FIRM</name>
<keyword evidence="3" id="KW-1185">Reference proteome</keyword>
<dbReference type="SMART" id="SM01118">
    <property type="entry name" value="CYTH"/>
    <property type="match status" value="1"/>
</dbReference>
<dbReference type="STRING" id="1261640.BHK98_00650"/>
<dbReference type="EMBL" id="MJIE01000001">
    <property type="protein sequence ID" value="OLR54731.1"/>
    <property type="molecule type" value="Genomic_DNA"/>
</dbReference>
<sequence length="207" mass="24067">MEIELKYLIGEKTEIDRIFNDDFIQSIRDDKDEEMIRMHAVYYDTEDDALAEHCIALRIRRENDYYVGTLKWDGTSENGMHRRQEVNIPLNEEDVPAVPKADIFQPCGEIYDEICRILKGRKLVPRVEMSFVRRQIRLDTGKSICVLSADQGTIRGGSREIPVRELEIELLTGSEKEIMAIGDRLSAEYDLEPEDKSKLEKGFRLIR</sequence>
<organism evidence="2 3">
    <name type="scientific">Hornefia porci</name>
    <dbReference type="NCBI Taxonomy" id="2652292"/>
    <lineage>
        <taxon>Bacteria</taxon>
        <taxon>Bacillati</taxon>
        <taxon>Bacillota</taxon>
        <taxon>Clostridia</taxon>
        <taxon>Peptostreptococcales</taxon>
        <taxon>Anaerovoracaceae</taxon>
        <taxon>Hornefia</taxon>
    </lineage>
</organism>
<evidence type="ECO:0000259" key="1">
    <source>
        <dbReference type="PROSITE" id="PS51707"/>
    </source>
</evidence>
<feature type="domain" description="CYTH" evidence="1">
    <location>
        <begin position="1"/>
        <end position="207"/>
    </location>
</feature>
<comment type="caution">
    <text evidence="2">The sequence shown here is derived from an EMBL/GenBank/DDBJ whole genome shotgun (WGS) entry which is preliminary data.</text>
</comment>
<dbReference type="InterPro" id="IPR023577">
    <property type="entry name" value="CYTH_domain"/>
</dbReference>